<dbReference type="PANTHER" id="PTHR47338:SF29">
    <property type="entry name" value="ZN(2)-C6 FUNGAL-TYPE DOMAIN-CONTAINING PROTEIN"/>
    <property type="match status" value="1"/>
</dbReference>
<accession>A0A194S2J9</accession>
<evidence type="ECO:0000256" key="3">
    <source>
        <dbReference type="ARBA" id="ARBA00023015"/>
    </source>
</evidence>
<proteinExistence type="predicted"/>
<dbReference type="InterPro" id="IPR050815">
    <property type="entry name" value="TF_fung"/>
</dbReference>
<reference evidence="8 9" key="1">
    <citation type="journal article" date="2015" name="Front. Microbiol.">
        <title>Genome sequence of the plant growth promoting endophytic yeast Rhodotorula graminis WP1.</title>
        <authorList>
            <person name="Firrincieli A."/>
            <person name="Otillar R."/>
            <person name="Salamov A."/>
            <person name="Schmutz J."/>
            <person name="Khan Z."/>
            <person name="Redman R.S."/>
            <person name="Fleck N.D."/>
            <person name="Lindquist E."/>
            <person name="Grigoriev I.V."/>
            <person name="Doty S.L."/>
        </authorList>
    </citation>
    <scope>NUCLEOTIDE SEQUENCE [LARGE SCALE GENOMIC DNA]</scope>
    <source>
        <strain evidence="8 9">WP1</strain>
    </source>
</reference>
<dbReference type="Pfam" id="PF00172">
    <property type="entry name" value="Zn_clus"/>
    <property type="match status" value="1"/>
</dbReference>
<dbReference type="RefSeq" id="XP_018271007.1">
    <property type="nucleotide sequence ID" value="XM_018417040.1"/>
</dbReference>
<dbReference type="EMBL" id="KQ474079">
    <property type="protein sequence ID" value="KPV74958.1"/>
    <property type="molecule type" value="Genomic_DNA"/>
</dbReference>
<evidence type="ECO:0000256" key="2">
    <source>
        <dbReference type="ARBA" id="ARBA00022723"/>
    </source>
</evidence>
<dbReference type="GO" id="GO:0008270">
    <property type="term" value="F:zinc ion binding"/>
    <property type="evidence" value="ECO:0007669"/>
    <property type="project" value="InterPro"/>
</dbReference>
<evidence type="ECO:0000259" key="7">
    <source>
        <dbReference type="PROSITE" id="PS50048"/>
    </source>
</evidence>
<name>A0A194S2J9_RHOGW</name>
<evidence type="ECO:0000313" key="8">
    <source>
        <dbReference type="EMBL" id="KPV74958.1"/>
    </source>
</evidence>
<keyword evidence="5" id="KW-0539">Nucleus</keyword>
<dbReference type="AlphaFoldDB" id="A0A194S2J9"/>
<keyword evidence="2" id="KW-0479">Metal-binding</keyword>
<dbReference type="PROSITE" id="PS50048">
    <property type="entry name" value="ZN2_CY6_FUNGAL_2"/>
    <property type="match status" value="1"/>
</dbReference>
<dbReference type="STRING" id="578459.A0A194S2J9"/>
<organism evidence="8 9">
    <name type="scientific">Rhodotorula graminis (strain WP1)</name>
    <dbReference type="NCBI Taxonomy" id="578459"/>
    <lineage>
        <taxon>Eukaryota</taxon>
        <taxon>Fungi</taxon>
        <taxon>Dikarya</taxon>
        <taxon>Basidiomycota</taxon>
        <taxon>Pucciniomycotina</taxon>
        <taxon>Microbotryomycetes</taxon>
        <taxon>Sporidiobolales</taxon>
        <taxon>Sporidiobolaceae</taxon>
        <taxon>Rhodotorula</taxon>
    </lineage>
</organism>
<dbReference type="PANTHER" id="PTHR47338">
    <property type="entry name" value="ZN(II)2CYS6 TRANSCRIPTION FACTOR (EUROFUNG)-RELATED"/>
    <property type="match status" value="1"/>
</dbReference>
<dbReference type="CDD" id="cd00067">
    <property type="entry name" value="GAL4"/>
    <property type="match status" value="1"/>
</dbReference>
<feature type="compositionally biased region" description="Low complexity" evidence="6">
    <location>
        <begin position="85"/>
        <end position="101"/>
    </location>
</feature>
<dbReference type="Proteomes" id="UP000053890">
    <property type="component" value="Unassembled WGS sequence"/>
</dbReference>
<evidence type="ECO:0000256" key="4">
    <source>
        <dbReference type="ARBA" id="ARBA00023163"/>
    </source>
</evidence>
<dbReference type="GO" id="GO:0005634">
    <property type="term" value="C:nucleus"/>
    <property type="evidence" value="ECO:0007669"/>
    <property type="project" value="UniProtKB-SubCell"/>
</dbReference>
<dbReference type="InterPro" id="IPR036864">
    <property type="entry name" value="Zn2-C6_fun-type_DNA-bd_sf"/>
</dbReference>
<dbReference type="OrthoDB" id="39175at2759"/>
<keyword evidence="3" id="KW-0805">Transcription regulation</keyword>
<dbReference type="GO" id="GO:0000981">
    <property type="term" value="F:DNA-binding transcription factor activity, RNA polymerase II-specific"/>
    <property type="evidence" value="ECO:0007669"/>
    <property type="project" value="InterPro"/>
</dbReference>
<keyword evidence="4" id="KW-0804">Transcription</keyword>
<feature type="domain" description="Zn(2)-C6 fungal-type" evidence="7">
    <location>
        <begin position="23"/>
        <end position="60"/>
    </location>
</feature>
<dbReference type="GeneID" id="28977488"/>
<dbReference type="SUPFAM" id="SSF57701">
    <property type="entry name" value="Zn2/Cys6 DNA-binding domain"/>
    <property type="match status" value="1"/>
</dbReference>
<protein>
    <recommendedName>
        <fullName evidence="7">Zn(2)-C6 fungal-type domain-containing protein</fullName>
    </recommendedName>
</protein>
<comment type="subcellular location">
    <subcellularLocation>
        <location evidence="1">Nucleus</location>
    </subcellularLocation>
</comment>
<evidence type="ECO:0000256" key="1">
    <source>
        <dbReference type="ARBA" id="ARBA00004123"/>
    </source>
</evidence>
<dbReference type="SMART" id="SM00066">
    <property type="entry name" value="GAL4"/>
    <property type="match status" value="1"/>
</dbReference>
<gene>
    <name evidence="8" type="ORF">RHOBADRAFT_53876</name>
</gene>
<feature type="region of interest" description="Disordered" evidence="6">
    <location>
        <begin position="85"/>
        <end position="111"/>
    </location>
</feature>
<dbReference type="InterPro" id="IPR001138">
    <property type="entry name" value="Zn2Cys6_DnaBD"/>
</dbReference>
<sequence>MSYPSSSTSIAMRKPKGLSKGAACVTCKLRKVRCDAVKPACTACRRSARWRGDDAVGCCYVEATPRRKSSKSHHDDLLRHCLRSASGDSTASSSGVSTPSSERSEHPFSNPPSPALLDLESLLAFPIPSFPAITSSTFALPELPPLDGTFASSLDASTKGKASSMDALAYPTDMDLDSLLLDLALSLPLPTWPPALDSSTVVSDPSFPTIGGVACTAPQYASDLVASPSSYLDLDFDLGPCPPLSPSFTASFDSFVAPPPPLELSLPQGPGLALAETNPPAPSSTRSLPLARRAARPERIAIPNSDPADPFAAAFGQALAERLCSGAAQLEL</sequence>
<evidence type="ECO:0000256" key="5">
    <source>
        <dbReference type="ARBA" id="ARBA00023242"/>
    </source>
</evidence>
<dbReference type="Gene3D" id="4.10.240.10">
    <property type="entry name" value="Zn(2)-C6 fungal-type DNA-binding domain"/>
    <property type="match status" value="1"/>
</dbReference>
<keyword evidence="9" id="KW-1185">Reference proteome</keyword>
<evidence type="ECO:0000313" key="9">
    <source>
        <dbReference type="Proteomes" id="UP000053890"/>
    </source>
</evidence>
<evidence type="ECO:0000256" key="6">
    <source>
        <dbReference type="SAM" id="MobiDB-lite"/>
    </source>
</evidence>